<feature type="chain" id="PRO_5002945327" evidence="2">
    <location>
        <begin position="36"/>
        <end position="292"/>
    </location>
</feature>
<accession>C4WHU6</accession>
<dbReference type="InterPro" id="IPR027385">
    <property type="entry name" value="Beta-barrel_OMP"/>
</dbReference>
<reference evidence="4 5" key="1">
    <citation type="submission" date="2009-05" db="EMBL/GenBank/DDBJ databases">
        <authorList>
            <person name="Setubal J.C."/>
            <person name="Boyle S."/>
            <person name="Crasta O.R."/>
            <person name="Gillespie J.J."/>
            <person name="Kenyon R.W."/>
            <person name="Lu J."/>
            <person name="Mane S."/>
            <person name="Nagrani S."/>
            <person name="Shallom J.M."/>
            <person name="Shallom S."/>
            <person name="Shukla M."/>
            <person name="Snyder E.E."/>
            <person name="Sobral B.W."/>
            <person name="Wattam A.R."/>
            <person name="Will R."/>
            <person name="Williams K."/>
            <person name="Yoo H."/>
            <person name="Munk C."/>
            <person name="Tapia R."/>
            <person name="Green L."/>
            <person name="Rogers Y."/>
            <person name="Detter J.C."/>
            <person name="Bruce D."/>
            <person name="Brettin T.S."/>
            <person name="Tsolis R."/>
        </authorList>
    </citation>
    <scope>NUCLEOTIDE SEQUENCE [LARGE SCALE GENOMIC DNA]</scope>
    <source>
        <strain evidence="4 5">LMG 3301</strain>
    </source>
</reference>
<dbReference type="InterPro" id="IPR011250">
    <property type="entry name" value="OMP/PagP_B-barrel"/>
</dbReference>
<keyword evidence="1 2" id="KW-0732">Signal</keyword>
<comment type="caution">
    <text evidence="4">The sequence shown here is derived from an EMBL/GenBank/DDBJ whole genome shotgun (WGS) entry which is preliminary data.</text>
</comment>
<feature type="domain" description="Outer membrane protein beta-barrel" evidence="3">
    <location>
        <begin position="55"/>
        <end position="270"/>
    </location>
</feature>
<dbReference type="Pfam" id="PF13505">
    <property type="entry name" value="OMP_b-brl"/>
    <property type="match status" value="1"/>
</dbReference>
<dbReference type="EMBL" id="ACQA01000001">
    <property type="protein sequence ID" value="EEQ96612.1"/>
    <property type="molecule type" value="Genomic_DNA"/>
</dbReference>
<dbReference type="Gene3D" id="2.40.160.20">
    <property type="match status" value="1"/>
</dbReference>
<dbReference type="HOGENOM" id="CLU_057473_0_0_5"/>
<sequence length="292" mass="31268">MILRWGRHMKSLTKTLFAGVAASVALTAMVSVALAADIIEPVPEVPEVVVAPPAVGGWYLRGDIGYSKAKFKDADYATIDNCDTCGSGSPTFGSNTLYGDLKGSFLVGGGVGYQVTDYFRTDLTVDYMTRAKFDGHTYGSACNGDINCASDERGRFSALSILANAYVDLGNFAGFTPYVGAGIGGTRVKWGDLDDVRYGGTQEGAANWRFTYALMAGASVDLTHNLKLDAGYRYRHINGGKMFEGNQWIGDGYDKGMNVHDVRVGLRYMFGGAAPAYAPQQVSTIVDGPVYK</sequence>
<evidence type="ECO:0000259" key="3">
    <source>
        <dbReference type="Pfam" id="PF13505"/>
    </source>
</evidence>
<organism evidence="4 5">
    <name type="scientific">Brucella intermedia LMG 3301</name>
    <dbReference type="NCBI Taxonomy" id="641118"/>
    <lineage>
        <taxon>Bacteria</taxon>
        <taxon>Pseudomonadati</taxon>
        <taxon>Pseudomonadota</taxon>
        <taxon>Alphaproteobacteria</taxon>
        <taxon>Hyphomicrobiales</taxon>
        <taxon>Brucellaceae</taxon>
        <taxon>Brucella/Ochrobactrum group</taxon>
        <taxon>Brucella</taxon>
    </lineage>
</organism>
<evidence type="ECO:0000256" key="1">
    <source>
        <dbReference type="ARBA" id="ARBA00022729"/>
    </source>
</evidence>
<name>C4WHU6_9HYPH</name>
<dbReference type="Proteomes" id="UP000004386">
    <property type="component" value="Unassembled WGS sequence"/>
</dbReference>
<gene>
    <name evidence="4" type="ORF">OINT_1002062</name>
</gene>
<proteinExistence type="predicted"/>
<feature type="signal peptide" evidence="2">
    <location>
        <begin position="1"/>
        <end position="35"/>
    </location>
</feature>
<evidence type="ECO:0000256" key="2">
    <source>
        <dbReference type="SAM" id="SignalP"/>
    </source>
</evidence>
<evidence type="ECO:0000313" key="4">
    <source>
        <dbReference type="EMBL" id="EEQ96612.1"/>
    </source>
</evidence>
<evidence type="ECO:0000313" key="5">
    <source>
        <dbReference type="Proteomes" id="UP000004386"/>
    </source>
</evidence>
<dbReference type="AlphaFoldDB" id="C4WHU6"/>
<protein>
    <submittedName>
        <fullName evidence="4">Adhesin</fullName>
    </submittedName>
</protein>
<dbReference type="SUPFAM" id="SSF56925">
    <property type="entry name" value="OMPA-like"/>
    <property type="match status" value="1"/>
</dbReference>